<comment type="cofactor">
    <cofactor evidence="9">
        <name>heme</name>
        <dbReference type="ChEBI" id="CHEBI:30413"/>
    </cofactor>
    <text evidence="9">Binds 1 heme group per subunit.</text>
</comment>
<proteinExistence type="inferred from homology"/>
<dbReference type="GO" id="GO:0046872">
    <property type="term" value="F:metal ion binding"/>
    <property type="evidence" value="ECO:0007669"/>
    <property type="project" value="UniProtKB-KW"/>
</dbReference>
<dbReference type="eggNOG" id="COG3483">
    <property type="taxonomic scope" value="Bacteria"/>
</dbReference>
<dbReference type="EC" id="1.13.11.11" evidence="9"/>
<keyword evidence="4 9" id="KW-0223">Dioxygenase</keyword>
<feature type="binding site" evidence="9">
    <location>
        <position position="158"/>
    </location>
    <ligand>
        <name>substrate</name>
    </ligand>
</feature>
<accession>Q1J2J8</accession>
<geneLocation type="plasmid" evidence="11 12">
    <name>pDGEO01</name>
</geneLocation>
<comment type="subunit">
    <text evidence="1 9">Homotetramer.</text>
</comment>
<organism evidence="11 12">
    <name type="scientific">Deinococcus geothermalis (strain DSM 11300 / CIP 105573 / AG-3a)</name>
    <dbReference type="NCBI Taxonomy" id="319795"/>
    <lineage>
        <taxon>Bacteria</taxon>
        <taxon>Thermotogati</taxon>
        <taxon>Deinococcota</taxon>
        <taxon>Deinococci</taxon>
        <taxon>Deinococcales</taxon>
        <taxon>Deinococcaceae</taxon>
        <taxon>Deinococcus</taxon>
    </lineage>
</organism>
<dbReference type="InterPro" id="IPR037217">
    <property type="entry name" value="Trp/Indoleamine_2_3_dOase-like"/>
</dbReference>
<dbReference type="HAMAP" id="MF_01972">
    <property type="entry name" value="T23O"/>
    <property type="match status" value="1"/>
</dbReference>
<evidence type="ECO:0000313" key="12">
    <source>
        <dbReference type="Proteomes" id="UP000002431"/>
    </source>
</evidence>
<evidence type="ECO:0000256" key="7">
    <source>
        <dbReference type="ARBA" id="ARBA00023079"/>
    </source>
</evidence>
<comment type="caution">
    <text evidence="9">Lacks conserved residue(s) required for the propagation of feature annotation.</text>
</comment>
<name>Q1J2J8_DEIGD</name>
<dbReference type="AlphaFoldDB" id="Q1J2J8"/>
<evidence type="ECO:0000256" key="8">
    <source>
        <dbReference type="ARBA" id="ARBA00050412"/>
    </source>
</evidence>
<feature type="binding site" evidence="9">
    <location>
        <begin position="92"/>
        <end position="96"/>
    </location>
    <ligand>
        <name>substrate</name>
    </ligand>
</feature>
<comment type="pathway">
    <text evidence="9">Amino-acid degradation; L-tryptophan degradation via kynurenine pathway; L-kynurenine from L-tryptophan: step 1/2.</text>
</comment>
<dbReference type="UniPathway" id="UPA00333">
    <property type="reaction ID" value="UER00453"/>
</dbReference>
<keyword evidence="11" id="KW-0614">Plasmid</keyword>
<gene>
    <name evidence="9" type="primary">kynA</name>
    <name evidence="11" type="ordered locus">Dgeo_2857</name>
</gene>
<dbReference type="Gene3D" id="1.20.58.480">
    <property type="match status" value="1"/>
</dbReference>
<keyword evidence="6 9" id="KW-0408">Iron</keyword>
<dbReference type="GO" id="GO:0019442">
    <property type="term" value="P:L-tryptophan catabolic process to acetyl-CoA"/>
    <property type="evidence" value="ECO:0007669"/>
    <property type="project" value="TreeGrafter"/>
</dbReference>
<dbReference type="HOGENOM" id="CLU_063240_0_0_0"/>
<feature type="compositionally biased region" description="Basic residues" evidence="10">
    <location>
        <begin position="17"/>
        <end position="29"/>
    </location>
</feature>
<evidence type="ECO:0000256" key="1">
    <source>
        <dbReference type="ARBA" id="ARBA00011881"/>
    </source>
</evidence>
<evidence type="ECO:0000256" key="4">
    <source>
        <dbReference type="ARBA" id="ARBA00022964"/>
    </source>
</evidence>
<comment type="catalytic activity">
    <reaction evidence="8 9">
        <text>L-tryptophan + O2 = N-formyl-L-kynurenine</text>
        <dbReference type="Rhea" id="RHEA:24536"/>
        <dbReference type="ChEBI" id="CHEBI:15379"/>
        <dbReference type="ChEBI" id="CHEBI:57912"/>
        <dbReference type="ChEBI" id="CHEBI:58629"/>
        <dbReference type="EC" id="1.13.11.11"/>
    </reaction>
</comment>
<keyword evidence="2 9" id="KW-0349">Heme</keyword>
<keyword evidence="3 9" id="KW-0479">Metal-binding</keyword>
<keyword evidence="5 9" id="KW-0560">Oxidoreductase</keyword>
<sequence length="323" mass="36728">MVDLQREARKVEDGGRHGPRVPPPRKRPAPLRTSATLLDMADAGDRHVTDRDAPERAQLNFEQRLSYGDYLRTDVLLSAHRPITPAHDEHLFITVHHVSELWLGLIIREVQAAMALLSAGVIDTPLKLLTRVVRAQEQLTAAWEVLKTMTPADYLQFRGAFGQASGFQSAQYRMLEVLLGNRNPTLLRPFEHRPDLHEPLLAALHAPSLYDLTLRLLAARGFALPREVLERDFSQPPSEHTAVLDAWLAVYRDPERFWDLYELAEKLLDVEDHFRAWRFNHLTTVERTIGFKPGSGGTSGAGYLRRALSVVLFPELWQVRTHL</sequence>
<feature type="binding site" description="axial binding residue" evidence="9">
    <location>
        <position position="281"/>
    </location>
    <ligand>
        <name>heme</name>
        <dbReference type="ChEBI" id="CHEBI:30413"/>
    </ligand>
    <ligandPart>
        <name>Fe</name>
        <dbReference type="ChEBI" id="CHEBI:18248"/>
    </ligandPart>
</feature>
<dbReference type="PANTHER" id="PTHR10138">
    <property type="entry name" value="TRYPTOPHAN 2,3-DIOXYGENASE"/>
    <property type="match status" value="1"/>
</dbReference>
<comment type="similarity">
    <text evidence="9">Belongs to the tryptophan 2,3-dioxygenase family.</text>
</comment>
<feature type="binding site" evidence="9">
    <location>
        <position position="154"/>
    </location>
    <ligand>
        <name>substrate</name>
    </ligand>
</feature>
<dbReference type="GO" id="GO:0004833">
    <property type="term" value="F:L-tryptophan 2,3-dioxygenase activity"/>
    <property type="evidence" value="ECO:0007669"/>
    <property type="project" value="UniProtKB-UniRule"/>
</dbReference>
<dbReference type="GO" id="GO:0019441">
    <property type="term" value="P:L-tryptophan catabolic process to kynurenine"/>
    <property type="evidence" value="ECO:0007669"/>
    <property type="project" value="UniProtKB-UniRule"/>
</dbReference>
<evidence type="ECO:0000256" key="9">
    <source>
        <dbReference type="HAMAP-Rule" id="MF_01972"/>
    </source>
</evidence>
<protein>
    <recommendedName>
        <fullName evidence="9">Tryptophan 2,3-dioxygenase</fullName>
        <shortName evidence="9">TDO</shortName>
        <ecNumber evidence="9">1.13.11.11</ecNumber>
    </recommendedName>
    <alternativeName>
        <fullName evidence="9">Tryptamin 2,3-dioxygenase</fullName>
    </alternativeName>
    <alternativeName>
        <fullName evidence="9">Tryptophan oxygenase</fullName>
        <shortName evidence="9">TO</shortName>
        <shortName evidence="9">TRPO</shortName>
    </alternativeName>
    <alternativeName>
        <fullName evidence="9">Tryptophan pyrrolase</fullName>
    </alternativeName>
    <alternativeName>
        <fullName evidence="9">Tryptophanase</fullName>
    </alternativeName>
</protein>
<evidence type="ECO:0000256" key="5">
    <source>
        <dbReference type="ARBA" id="ARBA00023002"/>
    </source>
</evidence>
<feature type="compositionally biased region" description="Basic and acidic residues" evidence="10">
    <location>
        <begin position="1"/>
        <end position="16"/>
    </location>
</feature>
<comment type="function">
    <text evidence="9">Heme-dependent dioxygenase that catalyzes the oxidative cleavage of the L-tryptophan (L-Trp) pyrrole ring and converts L-tryptophan to N-formyl-L-kynurenine. Catalyzes the oxidative cleavage of the indole moiety.</text>
</comment>
<evidence type="ECO:0000256" key="2">
    <source>
        <dbReference type="ARBA" id="ARBA00022617"/>
    </source>
</evidence>
<dbReference type="PANTHER" id="PTHR10138:SF0">
    <property type="entry name" value="TRYPTOPHAN 2,3-DIOXYGENASE"/>
    <property type="match status" value="1"/>
</dbReference>
<dbReference type="Pfam" id="PF03301">
    <property type="entry name" value="Trp_dioxygenase"/>
    <property type="match status" value="1"/>
</dbReference>
<feature type="region of interest" description="Disordered" evidence="10">
    <location>
        <begin position="1"/>
        <end position="32"/>
    </location>
</feature>
<evidence type="ECO:0000256" key="6">
    <source>
        <dbReference type="ARBA" id="ARBA00023004"/>
    </source>
</evidence>
<dbReference type="KEGG" id="dge:Dgeo_2857"/>
<reference evidence="11" key="1">
    <citation type="submission" date="2006-04" db="EMBL/GenBank/DDBJ databases">
        <title>Complete sequence of plasmid1 pDGEO01 of Deinococcus geothermalis DSM 11300.</title>
        <authorList>
            <consortium name="US DOE Joint Genome Institute"/>
            <person name="Copeland A."/>
            <person name="Lucas S."/>
            <person name="Lapidus A."/>
            <person name="Barry K."/>
            <person name="Detter J.C."/>
            <person name="Glavina del Rio T."/>
            <person name="Hammon N."/>
            <person name="Israni S."/>
            <person name="Dalin E."/>
            <person name="Tice H."/>
            <person name="Pitluck S."/>
            <person name="Brettin T."/>
            <person name="Bruce D."/>
            <person name="Han C."/>
            <person name="Tapia R."/>
            <person name="Saunders E."/>
            <person name="Gilna P."/>
            <person name="Schmutz J."/>
            <person name="Larimer F."/>
            <person name="Land M."/>
            <person name="Hauser L."/>
            <person name="Kyrpides N."/>
            <person name="Kim E."/>
            <person name="Daly M.J."/>
            <person name="Fredrickson J.K."/>
            <person name="Makarova K.S."/>
            <person name="Gaidamakova E.K."/>
            <person name="Zhai M."/>
            <person name="Richardson P."/>
        </authorList>
    </citation>
    <scope>NUCLEOTIDE SEQUENCE</scope>
    <source>
        <strain evidence="11">DSM 11300</strain>
        <plasmid evidence="11">pDGEO01</plasmid>
    </source>
</reference>
<evidence type="ECO:0000313" key="11">
    <source>
        <dbReference type="EMBL" id="ABF44286.1"/>
    </source>
</evidence>
<dbReference type="Proteomes" id="UP000002431">
    <property type="component" value="Plasmid pDGEO01"/>
</dbReference>
<dbReference type="SUPFAM" id="SSF140959">
    <property type="entry name" value="Indolic compounds 2,3-dioxygenase-like"/>
    <property type="match status" value="1"/>
</dbReference>
<dbReference type="InterPro" id="IPR004981">
    <property type="entry name" value="Trp_2_3_dOase"/>
</dbReference>
<evidence type="ECO:0000256" key="10">
    <source>
        <dbReference type="SAM" id="MobiDB-lite"/>
    </source>
</evidence>
<dbReference type="GO" id="GO:0020037">
    <property type="term" value="F:heme binding"/>
    <property type="evidence" value="ECO:0007669"/>
    <property type="project" value="UniProtKB-UniRule"/>
</dbReference>
<keyword evidence="12" id="KW-1185">Reference proteome</keyword>
<dbReference type="FunFam" id="1.20.58.480:FF:000001">
    <property type="entry name" value="Tryptophan 2,3-dioxygenase"/>
    <property type="match status" value="1"/>
</dbReference>
<dbReference type="EMBL" id="CP000358">
    <property type="protein sequence ID" value="ABF44286.1"/>
    <property type="molecule type" value="Genomic_DNA"/>
</dbReference>
<evidence type="ECO:0000256" key="3">
    <source>
        <dbReference type="ARBA" id="ARBA00022723"/>
    </source>
</evidence>
<keyword evidence="7 9" id="KW-0823">Tryptophan catabolism</keyword>